<feature type="transmembrane region" description="Helical" evidence="1">
    <location>
        <begin position="6"/>
        <end position="33"/>
    </location>
</feature>
<dbReference type="SUPFAM" id="SSF49870">
    <property type="entry name" value="Osmotin, thaumatin-like protein"/>
    <property type="match status" value="1"/>
</dbReference>
<keyword evidence="1" id="KW-1133">Transmembrane helix</keyword>
<proteinExistence type="predicted"/>
<name>A0ABD1GNU8_SALDI</name>
<keyword evidence="1" id="KW-0812">Transmembrane</keyword>
<dbReference type="Gene3D" id="2.60.110.10">
    <property type="entry name" value="Thaumatin"/>
    <property type="match status" value="1"/>
</dbReference>
<evidence type="ECO:0000313" key="2">
    <source>
        <dbReference type="EMBL" id="KAL1545791.1"/>
    </source>
</evidence>
<evidence type="ECO:0000256" key="1">
    <source>
        <dbReference type="SAM" id="Phobius"/>
    </source>
</evidence>
<gene>
    <name evidence="2" type="ORF">AAHA92_22475</name>
</gene>
<protein>
    <submittedName>
        <fullName evidence="2">Thaumatin-like protein 1</fullName>
    </submittedName>
</protein>
<dbReference type="Proteomes" id="UP001567538">
    <property type="component" value="Unassembled WGS sequence"/>
</dbReference>
<dbReference type="InterPro" id="IPR037176">
    <property type="entry name" value="Osmotin/thaumatin-like_sf"/>
</dbReference>
<dbReference type="AlphaFoldDB" id="A0ABD1GNU8"/>
<accession>A0ABD1GNU8</accession>
<evidence type="ECO:0000313" key="3">
    <source>
        <dbReference type="Proteomes" id="UP001567538"/>
    </source>
</evidence>
<dbReference type="EMBL" id="JBEAFC010000008">
    <property type="protein sequence ID" value="KAL1545791.1"/>
    <property type="molecule type" value="Genomic_DNA"/>
</dbReference>
<keyword evidence="1" id="KW-0472">Membrane</keyword>
<sequence length="70" mass="7632">MSSPSLVLLSLFPFICYILTPLLLTICCFSWVVDSAVFTVTNNCIFTIWPTALTGTNSPVQTGFELPSQA</sequence>
<keyword evidence="3" id="KW-1185">Reference proteome</keyword>
<organism evidence="2 3">
    <name type="scientific">Salvia divinorum</name>
    <name type="common">Maria pastora</name>
    <name type="synonym">Diviner's sage</name>
    <dbReference type="NCBI Taxonomy" id="28513"/>
    <lineage>
        <taxon>Eukaryota</taxon>
        <taxon>Viridiplantae</taxon>
        <taxon>Streptophyta</taxon>
        <taxon>Embryophyta</taxon>
        <taxon>Tracheophyta</taxon>
        <taxon>Spermatophyta</taxon>
        <taxon>Magnoliopsida</taxon>
        <taxon>eudicotyledons</taxon>
        <taxon>Gunneridae</taxon>
        <taxon>Pentapetalae</taxon>
        <taxon>asterids</taxon>
        <taxon>lamiids</taxon>
        <taxon>Lamiales</taxon>
        <taxon>Lamiaceae</taxon>
        <taxon>Nepetoideae</taxon>
        <taxon>Mentheae</taxon>
        <taxon>Salviinae</taxon>
        <taxon>Salvia</taxon>
        <taxon>Salvia subgen. Calosphace</taxon>
    </lineage>
</organism>
<reference evidence="2 3" key="1">
    <citation type="submission" date="2024-06" db="EMBL/GenBank/DDBJ databases">
        <title>A chromosome level genome sequence of Diviner's sage (Salvia divinorum).</title>
        <authorList>
            <person name="Ford S.A."/>
            <person name="Ro D.-K."/>
            <person name="Ness R.W."/>
            <person name="Phillips M.A."/>
        </authorList>
    </citation>
    <scope>NUCLEOTIDE SEQUENCE [LARGE SCALE GENOMIC DNA]</scope>
    <source>
        <strain evidence="2">SAF-2024a</strain>
        <tissue evidence="2">Leaf</tissue>
    </source>
</reference>
<comment type="caution">
    <text evidence="2">The sequence shown here is derived from an EMBL/GenBank/DDBJ whole genome shotgun (WGS) entry which is preliminary data.</text>
</comment>